<accession>W7N0P2</accession>
<evidence type="ECO:0000313" key="2">
    <source>
        <dbReference type="EMBL" id="EWG53714.1"/>
    </source>
</evidence>
<feature type="compositionally biased region" description="Basic and acidic residues" evidence="1">
    <location>
        <begin position="37"/>
        <end position="56"/>
    </location>
</feature>
<dbReference type="EMBL" id="CM000581">
    <property type="protein sequence ID" value="EWG53714.1"/>
    <property type="molecule type" value="Genomic_DNA"/>
</dbReference>
<dbReference type="Proteomes" id="UP000009096">
    <property type="component" value="Chromosome 4"/>
</dbReference>
<evidence type="ECO:0000313" key="3">
    <source>
        <dbReference type="Proteomes" id="UP000009096"/>
    </source>
</evidence>
<sequence length="169" mass="19333">MQTKSVSSSRPSLLGWLMHFIPAPELQTEPILNKSLRKTEGKQKRRKERDAKAKSDNEEDGILADYIASLKENTEVSKCLKGKRIEHGPVLRLSASGPARTAKASSRRSRRTSTTRPCCARGVCYPSRPRRGRWWSALSRWTRNPHRRGLKTTTYFPSDLSTCRYSRRC</sequence>
<dbReference type="VEuPathDB" id="FungiDB:FVEG_17160"/>
<proteinExistence type="predicted"/>
<feature type="region of interest" description="Disordered" evidence="1">
    <location>
        <begin position="95"/>
        <end position="114"/>
    </location>
</feature>
<dbReference type="GeneID" id="30074036"/>
<dbReference type="STRING" id="334819.W7N0P2"/>
<dbReference type="KEGG" id="fvr:FVEG_17160"/>
<keyword evidence="3" id="KW-1185">Reference proteome</keyword>
<organism evidence="2 3">
    <name type="scientific">Gibberella moniliformis (strain M3125 / FGSC 7600)</name>
    <name type="common">Maize ear and stalk rot fungus</name>
    <name type="synonym">Fusarium verticillioides</name>
    <dbReference type="NCBI Taxonomy" id="334819"/>
    <lineage>
        <taxon>Eukaryota</taxon>
        <taxon>Fungi</taxon>
        <taxon>Dikarya</taxon>
        <taxon>Ascomycota</taxon>
        <taxon>Pezizomycotina</taxon>
        <taxon>Sordariomycetes</taxon>
        <taxon>Hypocreomycetidae</taxon>
        <taxon>Hypocreales</taxon>
        <taxon>Nectriaceae</taxon>
        <taxon>Fusarium</taxon>
        <taxon>Fusarium fujikuroi species complex</taxon>
    </lineage>
</organism>
<dbReference type="AlphaFoldDB" id="W7N0P2"/>
<gene>
    <name evidence="2" type="ORF">FVEG_17160</name>
</gene>
<evidence type="ECO:0000256" key="1">
    <source>
        <dbReference type="SAM" id="MobiDB-lite"/>
    </source>
</evidence>
<feature type="region of interest" description="Disordered" evidence="1">
    <location>
        <begin position="31"/>
        <end position="57"/>
    </location>
</feature>
<dbReference type="RefSeq" id="XP_018759905.1">
    <property type="nucleotide sequence ID" value="XM_018906432.1"/>
</dbReference>
<reference evidence="2 3" key="1">
    <citation type="journal article" date="2010" name="Nature">
        <title>Comparative genomics reveals mobile pathogenicity chromosomes in Fusarium.</title>
        <authorList>
            <person name="Ma L.J."/>
            <person name="van der Does H.C."/>
            <person name="Borkovich K.A."/>
            <person name="Coleman J.J."/>
            <person name="Daboussi M.J."/>
            <person name="Di Pietro A."/>
            <person name="Dufresne M."/>
            <person name="Freitag M."/>
            <person name="Grabherr M."/>
            <person name="Henrissat B."/>
            <person name="Houterman P.M."/>
            <person name="Kang S."/>
            <person name="Shim W.B."/>
            <person name="Woloshuk C."/>
            <person name="Xie X."/>
            <person name="Xu J.R."/>
            <person name="Antoniw J."/>
            <person name="Baker S.E."/>
            <person name="Bluhm B.H."/>
            <person name="Breakspear A."/>
            <person name="Brown D.W."/>
            <person name="Butchko R.A."/>
            <person name="Chapman S."/>
            <person name="Coulson R."/>
            <person name="Coutinho P.M."/>
            <person name="Danchin E.G."/>
            <person name="Diener A."/>
            <person name="Gale L.R."/>
            <person name="Gardiner D.M."/>
            <person name="Goff S."/>
            <person name="Hammond-Kosack K.E."/>
            <person name="Hilburn K."/>
            <person name="Hua-Van A."/>
            <person name="Jonkers W."/>
            <person name="Kazan K."/>
            <person name="Kodira C.D."/>
            <person name="Koehrsen M."/>
            <person name="Kumar L."/>
            <person name="Lee Y.H."/>
            <person name="Li L."/>
            <person name="Manners J.M."/>
            <person name="Miranda-Saavedra D."/>
            <person name="Mukherjee M."/>
            <person name="Park G."/>
            <person name="Park J."/>
            <person name="Park S.Y."/>
            <person name="Proctor R.H."/>
            <person name="Regev A."/>
            <person name="Ruiz-Roldan M.C."/>
            <person name="Sain D."/>
            <person name="Sakthikumar S."/>
            <person name="Sykes S."/>
            <person name="Schwartz D.C."/>
            <person name="Turgeon B.G."/>
            <person name="Wapinski I."/>
            <person name="Yoder O."/>
            <person name="Young S."/>
            <person name="Zeng Q."/>
            <person name="Zhou S."/>
            <person name="Galagan J."/>
            <person name="Cuomo C.A."/>
            <person name="Kistler H.C."/>
            <person name="Rep M."/>
        </authorList>
    </citation>
    <scope>NUCLEOTIDE SEQUENCE [LARGE SCALE GENOMIC DNA]</scope>
    <source>
        <strain evidence="3">M3125 / FGSC 7600</strain>
    </source>
</reference>
<dbReference type="EMBL" id="DS022259">
    <property type="protein sequence ID" value="EWG53714.1"/>
    <property type="molecule type" value="Genomic_DNA"/>
</dbReference>
<protein>
    <submittedName>
        <fullName evidence="2">Uncharacterized protein</fullName>
    </submittedName>
</protein>
<name>W7N0P2_GIBM7</name>